<keyword evidence="4" id="KW-0804">Transcription</keyword>
<evidence type="ECO:0000313" key="9">
    <source>
        <dbReference type="Proteomes" id="UP001165190"/>
    </source>
</evidence>
<evidence type="ECO:0000313" key="8">
    <source>
        <dbReference type="EMBL" id="GMJ07957.1"/>
    </source>
</evidence>
<feature type="compositionally biased region" description="Basic residues" evidence="6">
    <location>
        <begin position="158"/>
        <end position="176"/>
    </location>
</feature>
<evidence type="ECO:0000256" key="6">
    <source>
        <dbReference type="SAM" id="MobiDB-lite"/>
    </source>
</evidence>
<comment type="caution">
    <text evidence="8">The sequence shown here is derived from an EMBL/GenBank/DDBJ whole genome shotgun (WGS) entry which is preliminary data.</text>
</comment>
<keyword evidence="9" id="KW-1185">Reference proteome</keyword>
<dbReference type="PANTHER" id="PTHR31391">
    <property type="entry name" value="B3 DOMAIN-CONTAINING PROTEIN OS11G0197600-RELATED"/>
    <property type="match status" value="1"/>
</dbReference>
<keyword evidence="2" id="KW-0805">Transcription regulation</keyword>
<dbReference type="SMART" id="SM01019">
    <property type="entry name" value="B3"/>
    <property type="match status" value="3"/>
</dbReference>
<keyword evidence="3" id="KW-0238">DNA-binding</keyword>
<dbReference type="GO" id="GO:0003677">
    <property type="term" value="F:DNA binding"/>
    <property type="evidence" value="ECO:0007669"/>
    <property type="project" value="UniProtKB-KW"/>
</dbReference>
<dbReference type="GO" id="GO:0005634">
    <property type="term" value="C:nucleus"/>
    <property type="evidence" value="ECO:0007669"/>
    <property type="project" value="UniProtKB-SubCell"/>
</dbReference>
<reference evidence="8" key="1">
    <citation type="submission" date="2023-05" db="EMBL/GenBank/DDBJ databases">
        <title>Genome and transcriptome analyses reveal genes involved in the formation of fine ridges on petal epidermal cells in Hibiscus trionum.</title>
        <authorList>
            <person name="Koshimizu S."/>
            <person name="Masuda S."/>
            <person name="Ishii T."/>
            <person name="Shirasu K."/>
            <person name="Hoshino A."/>
            <person name="Arita M."/>
        </authorList>
    </citation>
    <scope>NUCLEOTIDE SEQUENCE</scope>
    <source>
        <strain evidence="8">Hamamatsu line</strain>
    </source>
</reference>
<evidence type="ECO:0000259" key="7">
    <source>
        <dbReference type="PROSITE" id="PS50863"/>
    </source>
</evidence>
<dbReference type="Pfam" id="PF02362">
    <property type="entry name" value="B3"/>
    <property type="match status" value="3"/>
</dbReference>
<sequence length="443" mass="51396">MENNNSMFTPKTPHFFKIILESTIRNKKLGIPKKFEKKYGNKLSNSVLLSVPSGDTWRVELTKSDGVVWLQNGWQDFFVFYSLQKGHLLLFKYEGNDKFQVVIFDMSTSEIEYPCKSHIRDHTSGEQVCRQLVKEEAKDDIGDEIVHEIPPTKEITKKKPQASCSKPRKKQKISKKVKNEDDCEDLPNGEEDLQTEVPGYANALLRARAFKSENPFFLVTMQPSYIEPGRKICIPKDFSLKFLKEKTDDLTLCNSGGKTWPARYWRYITSHKYTKTTIHIGWEPFMQENNLKAGDVCVFELISQTEIKLKVLIYRQDTSGSFPLESKQNLKAIALQRAGNFKSIHPFFKVVMQPIYLYRNSLNVPYKFVREHLDEEKTKAVLQVADGRTWNVKFTVNVLTGGQRKAEFYPWRTFAWDNNLGRGDVCVFELINRHENAFKVSIF</sequence>
<dbReference type="SUPFAM" id="SSF101936">
    <property type="entry name" value="DNA-binding pseudobarrel domain"/>
    <property type="match status" value="3"/>
</dbReference>
<evidence type="ECO:0000256" key="4">
    <source>
        <dbReference type="ARBA" id="ARBA00023163"/>
    </source>
</evidence>
<name>A0A9W7J4P6_HIBTR</name>
<dbReference type="AlphaFoldDB" id="A0A9W7J4P6"/>
<evidence type="ECO:0000256" key="3">
    <source>
        <dbReference type="ARBA" id="ARBA00023125"/>
    </source>
</evidence>
<dbReference type="PROSITE" id="PS50863">
    <property type="entry name" value="B3"/>
    <property type="match status" value="3"/>
</dbReference>
<comment type="subcellular location">
    <subcellularLocation>
        <location evidence="1">Nucleus</location>
    </subcellularLocation>
</comment>
<feature type="domain" description="TF-B3" evidence="7">
    <location>
        <begin position="347"/>
        <end position="443"/>
    </location>
</feature>
<proteinExistence type="predicted"/>
<evidence type="ECO:0000256" key="1">
    <source>
        <dbReference type="ARBA" id="ARBA00004123"/>
    </source>
</evidence>
<dbReference type="InterPro" id="IPR044837">
    <property type="entry name" value="REM16-like"/>
</dbReference>
<feature type="domain" description="TF-B3" evidence="7">
    <location>
        <begin position="14"/>
        <end position="107"/>
    </location>
</feature>
<dbReference type="Proteomes" id="UP001165190">
    <property type="component" value="Unassembled WGS sequence"/>
</dbReference>
<feature type="compositionally biased region" description="Acidic residues" evidence="6">
    <location>
        <begin position="181"/>
        <end position="191"/>
    </location>
</feature>
<feature type="domain" description="TF-B3" evidence="7">
    <location>
        <begin position="217"/>
        <end position="317"/>
    </location>
</feature>
<dbReference type="InterPro" id="IPR003340">
    <property type="entry name" value="B3_DNA-bd"/>
</dbReference>
<feature type="region of interest" description="Disordered" evidence="6">
    <location>
        <begin position="152"/>
        <end position="191"/>
    </location>
</feature>
<keyword evidence="5" id="KW-0539">Nucleus</keyword>
<protein>
    <submittedName>
        <fullName evidence="8">REPRODUCTIVE MERISTEM 39, REDUCED VERNALIZATION RESPONSE 1</fullName>
    </submittedName>
</protein>
<dbReference type="Gene3D" id="2.40.330.10">
    <property type="entry name" value="DNA-binding pseudobarrel domain"/>
    <property type="match status" value="3"/>
</dbReference>
<dbReference type="InterPro" id="IPR015300">
    <property type="entry name" value="DNA-bd_pseudobarrel_sf"/>
</dbReference>
<dbReference type="CDD" id="cd10017">
    <property type="entry name" value="B3_DNA"/>
    <property type="match status" value="3"/>
</dbReference>
<organism evidence="8 9">
    <name type="scientific">Hibiscus trionum</name>
    <name type="common">Flower of an hour</name>
    <dbReference type="NCBI Taxonomy" id="183268"/>
    <lineage>
        <taxon>Eukaryota</taxon>
        <taxon>Viridiplantae</taxon>
        <taxon>Streptophyta</taxon>
        <taxon>Embryophyta</taxon>
        <taxon>Tracheophyta</taxon>
        <taxon>Spermatophyta</taxon>
        <taxon>Magnoliopsida</taxon>
        <taxon>eudicotyledons</taxon>
        <taxon>Gunneridae</taxon>
        <taxon>Pentapetalae</taxon>
        <taxon>rosids</taxon>
        <taxon>malvids</taxon>
        <taxon>Malvales</taxon>
        <taxon>Malvaceae</taxon>
        <taxon>Malvoideae</taxon>
        <taxon>Hibiscus</taxon>
    </lineage>
</organism>
<accession>A0A9W7J4P6</accession>
<gene>
    <name evidence="8" type="ORF">HRI_004464900</name>
</gene>
<dbReference type="EMBL" id="BSYR01000049">
    <property type="protein sequence ID" value="GMJ07957.1"/>
    <property type="molecule type" value="Genomic_DNA"/>
</dbReference>
<dbReference type="PANTHER" id="PTHR31391:SF81">
    <property type="entry name" value="TF-B3 DOMAIN-CONTAINING PROTEIN"/>
    <property type="match status" value="1"/>
</dbReference>
<evidence type="ECO:0000256" key="5">
    <source>
        <dbReference type="ARBA" id="ARBA00023242"/>
    </source>
</evidence>
<dbReference type="OrthoDB" id="1688597at2759"/>
<evidence type="ECO:0000256" key="2">
    <source>
        <dbReference type="ARBA" id="ARBA00023015"/>
    </source>
</evidence>